<accession>A0AAD9JL62</accession>
<dbReference type="AlphaFoldDB" id="A0AAD9JL62"/>
<feature type="compositionally biased region" description="Acidic residues" evidence="6">
    <location>
        <begin position="105"/>
        <end position="118"/>
    </location>
</feature>
<evidence type="ECO:0000256" key="1">
    <source>
        <dbReference type="ARBA" id="ARBA00004370"/>
    </source>
</evidence>
<organism evidence="7 8">
    <name type="scientific">Paralvinella palmiformis</name>
    <dbReference type="NCBI Taxonomy" id="53620"/>
    <lineage>
        <taxon>Eukaryota</taxon>
        <taxon>Metazoa</taxon>
        <taxon>Spiralia</taxon>
        <taxon>Lophotrochozoa</taxon>
        <taxon>Annelida</taxon>
        <taxon>Polychaeta</taxon>
        <taxon>Sedentaria</taxon>
        <taxon>Canalipalpata</taxon>
        <taxon>Terebellida</taxon>
        <taxon>Terebelliformia</taxon>
        <taxon>Alvinellidae</taxon>
        <taxon>Paralvinella</taxon>
    </lineage>
</organism>
<dbReference type="GO" id="GO:0007009">
    <property type="term" value="P:plasma membrane organization"/>
    <property type="evidence" value="ECO:0007669"/>
    <property type="project" value="TreeGrafter"/>
</dbReference>
<sequence>MEEHSHLNEGLGEGVSYRGRILAALKTEILCSDDCGPSMVEVETTLPVSETAAGRPDHFFVFGSILEANMIDRKLSDKPIKFELSIGNYGNTMDGRNESARKQDDSEDDEDDQTGDDDNSSRAESRGWFGRCARDASAGKTISRASTSWCVRGASYGL</sequence>
<dbReference type="InterPro" id="IPR037721">
    <property type="entry name" value="Ferlin"/>
</dbReference>
<evidence type="ECO:0000256" key="3">
    <source>
        <dbReference type="ARBA" id="ARBA00022737"/>
    </source>
</evidence>
<dbReference type="PANTHER" id="PTHR12546">
    <property type="entry name" value="FER-1-LIKE"/>
    <property type="match status" value="1"/>
</dbReference>
<feature type="compositionally biased region" description="Basic and acidic residues" evidence="6">
    <location>
        <begin position="95"/>
        <end position="104"/>
    </location>
</feature>
<dbReference type="PANTHER" id="PTHR12546:SF60">
    <property type="entry name" value="MISFIRE, ISOFORM F"/>
    <property type="match status" value="1"/>
</dbReference>
<comment type="subcellular location">
    <subcellularLocation>
        <location evidence="1">Membrane</location>
    </subcellularLocation>
</comment>
<keyword evidence="5" id="KW-0472">Membrane</keyword>
<gene>
    <name evidence="7" type="ORF">LSH36_251g03022</name>
</gene>
<evidence type="ECO:0000256" key="4">
    <source>
        <dbReference type="ARBA" id="ARBA00022989"/>
    </source>
</evidence>
<name>A0AAD9JL62_9ANNE</name>
<evidence type="ECO:0000313" key="7">
    <source>
        <dbReference type="EMBL" id="KAK2155007.1"/>
    </source>
</evidence>
<feature type="region of interest" description="Disordered" evidence="6">
    <location>
        <begin position="85"/>
        <end position="126"/>
    </location>
</feature>
<comment type="caution">
    <text evidence="7">The sequence shown here is derived from an EMBL/GenBank/DDBJ whole genome shotgun (WGS) entry which is preliminary data.</text>
</comment>
<dbReference type="Proteomes" id="UP001208570">
    <property type="component" value="Unassembled WGS sequence"/>
</dbReference>
<keyword evidence="3" id="KW-0677">Repeat</keyword>
<dbReference type="GO" id="GO:0016020">
    <property type="term" value="C:membrane"/>
    <property type="evidence" value="ECO:0007669"/>
    <property type="project" value="UniProtKB-SubCell"/>
</dbReference>
<evidence type="ECO:0000256" key="2">
    <source>
        <dbReference type="ARBA" id="ARBA00022692"/>
    </source>
</evidence>
<keyword evidence="8" id="KW-1185">Reference proteome</keyword>
<evidence type="ECO:0000313" key="8">
    <source>
        <dbReference type="Proteomes" id="UP001208570"/>
    </source>
</evidence>
<dbReference type="EMBL" id="JAODUP010000251">
    <property type="protein sequence ID" value="KAK2155007.1"/>
    <property type="molecule type" value="Genomic_DNA"/>
</dbReference>
<reference evidence="7" key="1">
    <citation type="journal article" date="2023" name="Mol. Biol. Evol.">
        <title>Third-Generation Sequencing Reveals the Adaptive Role of the Epigenome in Three Deep-Sea Polychaetes.</title>
        <authorList>
            <person name="Perez M."/>
            <person name="Aroh O."/>
            <person name="Sun Y."/>
            <person name="Lan Y."/>
            <person name="Juniper S.K."/>
            <person name="Young C.R."/>
            <person name="Angers B."/>
            <person name="Qian P.Y."/>
        </authorList>
    </citation>
    <scope>NUCLEOTIDE SEQUENCE</scope>
    <source>
        <strain evidence="7">P08H-3</strain>
    </source>
</reference>
<protein>
    <submittedName>
        <fullName evidence="7">Uncharacterized protein</fullName>
    </submittedName>
</protein>
<keyword evidence="4" id="KW-1133">Transmembrane helix</keyword>
<evidence type="ECO:0000256" key="6">
    <source>
        <dbReference type="SAM" id="MobiDB-lite"/>
    </source>
</evidence>
<proteinExistence type="predicted"/>
<keyword evidence="2" id="KW-0812">Transmembrane</keyword>
<evidence type="ECO:0000256" key="5">
    <source>
        <dbReference type="ARBA" id="ARBA00023136"/>
    </source>
</evidence>